<reference evidence="2 3" key="1">
    <citation type="submission" date="2008-02" db="EMBL/GenBank/DDBJ databases">
        <title>Complete sequence of Shewanella woodyi ATCC 51908.</title>
        <authorList>
            <consortium name="US DOE Joint Genome Institute"/>
            <person name="Copeland A."/>
            <person name="Lucas S."/>
            <person name="Lapidus A."/>
            <person name="Glavina del Rio T."/>
            <person name="Dalin E."/>
            <person name="Tice H."/>
            <person name="Bruce D."/>
            <person name="Goodwin L."/>
            <person name="Pitluck S."/>
            <person name="Sims D."/>
            <person name="Brettin T."/>
            <person name="Detter J.C."/>
            <person name="Han C."/>
            <person name="Kuske C.R."/>
            <person name="Schmutz J."/>
            <person name="Larimer F."/>
            <person name="Land M."/>
            <person name="Hauser L."/>
            <person name="Kyrpides N."/>
            <person name="Lykidis A."/>
            <person name="Zhao J.-S."/>
            <person name="Richardson P."/>
        </authorList>
    </citation>
    <scope>NUCLEOTIDE SEQUENCE [LARGE SCALE GENOMIC DNA]</scope>
    <source>
        <strain evidence="3">ATCC 51908 / MS32</strain>
    </source>
</reference>
<accession>B1KJF3</accession>
<gene>
    <name evidence="2" type="ordered locus">Swoo_4373</name>
</gene>
<proteinExistence type="predicted"/>
<organism evidence="2 3">
    <name type="scientific">Shewanella woodyi (strain ATCC 51908 / MS32)</name>
    <dbReference type="NCBI Taxonomy" id="392500"/>
    <lineage>
        <taxon>Bacteria</taxon>
        <taxon>Pseudomonadati</taxon>
        <taxon>Pseudomonadota</taxon>
        <taxon>Gammaproteobacteria</taxon>
        <taxon>Alteromonadales</taxon>
        <taxon>Shewanellaceae</taxon>
        <taxon>Shewanella</taxon>
    </lineage>
</organism>
<sequence length="48" mass="5489">MKKLNVYANEHSMELKFVRKVGLFEVYYIFMLVVSIVVSSMMSQGIGA</sequence>
<keyword evidence="3" id="KW-1185">Reference proteome</keyword>
<feature type="transmembrane region" description="Helical" evidence="1">
    <location>
        <begin position="21"/>
        <end position="42"/>
    </location>
</feature>
<evidence type="ECO:0000313" key="3">
    <source>
        <dbReference type="Proteomes" id="UP000002168"/>
    </source>
</evidence>
<dbReference type="Proteomes" id="UP000002168">
    <property type="component" value="Chromosome"/>
</dbReference>
<evidence type="ECO:0000256" key="1">
    <source>
        <dbReference type="SAM" id="Phobius"/>
    </source>
</evidence>
<dbReference type="EMBL" id="CP000961">
    <property type="protein sequence ID" value="ACA88625.1"/>
    <property type="molecule type" value="Genomic_DNA"/>
</dbReference>
<dbReference type="AlphaFoldDB" id="B1KJF3"/>
<dbReference type="KEGG" id="swd:Swoo_4373"/>
<keyword evidence="1" id="KW-0812">Transmembrane</keyword>
<evidence type="ECO:0000313" key="2">
    <source>
        <dbReference type="EMBL" id="ACA88625.1"/>
    </source>
</evidence>
<keyword evidence="1" id="KW-1133">Transmembrane helix</keyword>
<protein>
    <submittedName>
        <fullName evidence="2">Uncharacterized protein</fullName>
    </submittedName>
</protein>
<keyword evidence="1" id="KW-0472">Membrane</keyword>
<dbReference type="HOGENOM" id="CLU_3157755_0_0_6"/>
<name>B1KJF3_SHEWM</name>